<evidence type="ECO:0000256" key="1">
    <source>
        <dbReference type="ARBA" id="ARBA00022737"/>
    </source>
</evidence>
<dbReference type="Gene3D" id="1.25.40.10">
    <property type="entry name" value="Tetratricopeptide repeat domain"/>
    <property type="match status" value="1"/>
</dbReference>
<dbReference type="InterPro" id="IPR011990">
    <property type="entry name" value="TPR-like_helical_dom_sf"/>
</dbReference>
<name>A0A166DW80_9AGAM</name>
<keyword evidence="5" id="KW-1185">Reference proteome</keyword>
<proteinExistence type="predicted"/>
<protein>
    <recommendedName>
        <fullName evidence="6">Pentacotripeptide-repeat region of PRORP domain-containing protein</fullName>
    </recommendedName>
</protein>
<dbReference type="InterPro" id="IPR051222">
    <property type="entry name" value="PPR/CCM1_RNA-binding"/>
</dbReference>
<dbReference type="PROSITE" id="PS51375">
    <property type="entry name" value="PPR"/>
    <property type="match status" value="1"/>
</dbReference>
<organism evidence="4 5">
    <name type="scientific">Sistotremastrum suecicum HHB10207 ss-3</name>
    <dbReference type="NCBI Taxonomy" id="1314776"/>
    <lineage>
        <taxon>Eukaryota</taxon>
        <taxon>Fungi</taxon>
        <taxon>Dikarya</taxon>
        <taxon>Basidiomycota</taxon>
        <taxon>Agaricomycotina</taxon>
        <taxon>Agaricomycetes</taxon>
        <taxon>Sistotremastrales</taxon>
        <taxon>Sistotremastraceae</taxon>
        <taxon>Sistotremastrum</taxon>
    </lineage>
</organism>
<evidence type="ECO:0000256" key="3">
    <source>
        <dbReference type="SAM" id="MobiDB-lite"/>
    </source>
</evidence>
<evidence type="ECO:0008006" key="6">
    <source>
        <dbReference type="Google" id="ProtNLM"/>
    </source>
</evidence>
<dbReference type="AlphaFoldDB" id="A0A166DW80"/>
<feature type="region of interest" description="Disordered" evidence="3">
    <location>
        <begin position="23"/>
        <end position="48"/>
    </location>
</feature>
<evidence type="ECO:0000313" key="5">
    <source>
        <dbReference type="Proteomes" id="UP000076798"/>
    </source>
</evidence>
<keyword evidence="1" id="KW-0677">Repeat</keyword>
<dbReference type="EMBL" id="KV428054">
    <property type="protein sequence ID" value="KZT38957.1"/>
    <property type="molecule type" value="Genomic_DNA"/>
</dbReference>
<accession>A0A166DW80</accession>
<dbReference type="InterPro" id="IPR002885">
    <property type="entry name" value="PPR_rpt"/>
</dbReference>
<evidence type="ECO:0000313" key="4">
    <source>
        <dbReference type="EMBL" id="KZT38957.1"/>
    </source>
</evidence>
<evidence type="ECO:0000256" key="2">
    <source>
        <dbReference type="PROSITE-ProRule" id="PRU00708"/>
    </source>
</evidence>
<feature type="repeat" description="PPR" evidence="2">
    <location>
        <begin position="430"/>
        <end position="464"/>
    </location>
</feature>
<gene>
    <name evidence="4" type="ORF">SISSUDRAFT_703394</name>
</gene>
<dbReference type="PANTHER" id="PTHR47942:SF63">
    <property type="entry name" value="PENTATRICOPEPTIDE REPEAT-CONTAINING PROTEIN"/>
    <property type="match status" value="1"/>
</dbReference>
<dbReference type="PANTHER" id="PTHR47942">
    <property type="entry name" value="TETRATRICOPEPTIDE REPEAT (TPR)-LIKE SUPERFAMILY PROTEIN-RELATED"/>
    <property type="match status" value="1"/>
</dbReference>
<dbReference type="OrthoDB" id="1908178at2759"/>
<dbReference type="STRING" id="1314776.A0A166DW80"/>
<sequence length="605" mass="68923">MLRVVSCDHGISATRHAFNPQLQSTLSKARNGTKTRPRRDMSQVPRPPTYSASVASIRTFIASNSHCSHRLPHVHPNHVHPFNYLHLSPSIRRGRRGYSAPANPNLIRAPSLRTPQKDFQSHLADSHDTYKITYERLNTVPLIDEPKEPDEAPSQKMDRTDPALRPLLFKRMRTSSSLDEAWDAFSIMRDLEPDASHSVRSSRITFRDIHHLARMLARQKPRTQETFQRLLNLLTYLRVIGGSVHSWEWNLLLDCSAKGSRKTTEKDYQAALQVYADLQRSQDTPSADDGLSRKFSTKPDIVTFTTILAIAIRSRSENCIRHASELLIQSDLQPNRVTRLLALSHLSATGRLELVEQVIAQLQDEGQDVGIDGLNAIMWAHAQHGHFDLPMGIYRTLRNRHFPDDHAFLSHYPAILEFGGYHIPPEMVPDCATYTLLVQSLAYTGRFVEAVKIFEDLVALPEPPLTTKGRKVDASSNAHLLPVYRAFFLGFARHGDYQRPRSKQRLDTALVSRLFNKPDPGPWNATNFHTMLNMFLATCDNASPTERTIYWIMIAAGRVSGNDEIRLANVWRRLNETFERRDGWRGRMSRMSQRLANFELGDDLP</sequence>
<dbReference type="Proteomes" id="UP000076798">
    <property type="component" value="Unassembled WGS sequence"/>
</dbReference>
<reference evidence="4 5" key="1">
    <citation type="journal article" date="2016" name="Mol. Biol. Evol.">
        <title>Comparative Genomics of Early-Diverging Mushroom-Forming Fungi Provides Insights into the Origins of Lignocellulose Decay Capabilities.</title>
        <authorList>
            <person name="Nagy L.G."/>
            <person name="Riley R."/>
            <person name="Tritt A."/>
            <person name="Adam C."/>
            <person name="Daum C."/>
            <person name="Floudas D."/>
            <person name="Sun H."/>
            <person name="Yadav J.S."/>
            <person name="Pangilinan J."/>
            <person name="Larsson K.H."/>
            <person name="Matsuura K."/>
            <person name="Barry K."/>
            <person name="Labutti K."/>
            <person name="Kuo R."/>
            <person name="Ohm R.A."/>
            <person name="Bhattacharya S.S."/>
            <person name="Shirouzu T."/>
            <person name="Yoshinaga Y."/>
            <person name="Martin F.M."/>
            <person name="Grigoriev I.V."/>
            <person name="Hibbett D.S."/>
        </authorList>
    </citation>
    <scope>NUCLEOTIDE SEQUENCE [LARGE SCALE GENOMIC DNA]</scope>
    <source>
        <strain evidence="4 5">HHB10207 ss-3</strain>
    </source>
</reference>